<dbReference type="PANTHER" id="PTHR40459">
    <property type="entry name" value="CONSERVED HYPOTHETICAL ALANINE AND LEUCINE RICH PROTEIN"/>
    <property type="match status" value="1"/>
</dbReference>
<dbReference type="SUPFAM" id="SSF51735">
    <property type="entry name" value="NAD(P)-binding Rossmann-fold domains"/>
    <property type="match status" value="1"/>
</dbReference>
<dbReference type="SUPFAM" id="SSF48179">
    <property type="entry name" value="6-phosphogluconate dehydrogenase C-terminal domain-like"/>
    <property type="match status" value="1"/>
</dbReference>
<organism evidence="3 4">
    <name type="scientific">Microbacterium foliorum</name>
    <dbReference type="NCBI Taxonomy" id="104336"/>
    <lineage>
        <taxon>Bacteria</taxon>
        <taxon>Bacillati</taxon>
        <taxon>Actinomycetota</taxon>
        <taxon>Actinomycetes</taxon>
        <taxon>Micrococcales</taxon>
        <taxon>Microbacteriaceae</taxon>
        <taxon>Microbacterium</taxon>
    </lineage>
</organism>
<dbReference type="OrthoDB" id="8650434at2"/>
<dbReference type="EMBL" id="CP041040">
    <property type="protein sequence ID" value="QDE33531.1"/>
    <property type="molecule type" value="Genomic_DNA"/>
</dbReference>
<dbReference type="InterPro" id="IPR018931">
    <property type="entry name" value="DUF2520"/>
</dbReference>
<dbReference type="Pfam" id="PF10728">
    <property type="entry name" value="DUF2520"/>
    <property type="match status" value="1"/>
</dbReference>
<gene>
    <name evidence="3" type="ORF">FIV50_01160</name>
</gene>
<sequence length="273" mass="28089">MHSTPALAPETTIAIVGAGRLGGVLARALRTAGFVVLGPLGRDDRMPDADVALLCVPDSAIAAVAFAARPHARLVAHVSGATPLTDVDFSLHPLQTFTGKETSEAFRDIGVAVDGRTPEALEVAEALARALGANPFRVDDAHRAEYHAAASFASNFVLTVLDAAEHLARDAGVDRAHLAPLVRQTVDNWAASGAASALTGPIARGDEATVARQRAASADYRELFDALATATRAVAGRAPRAATTDTNDADTTATDTTTDTTADHAATTEEPGA</sequence>
<reference evidence="3 4" key="1">
    <citation type="submission" date="2019-06" db="EMBL/GenBank/DDBJ databases">
        <title>Complete genome of Microbacterium foliorum M2.</title>
        <authorList>
            <person name="Cao G."/>
        </authorList>
    </citation>
    <scope>NUCLEOTIDE SEQUENCE [LARGE SCALE GENOMIC DNA]</scope>
    <source>
        <strain evidence="3 4">M2</strain>
    </source>
</reference>
<accession>A0A4Y5YL45</accession>
<protein>
    <submittedName>
        <fullName evidence="3">DUF2520 domain-containing protein</fullName>
    </submittedName>
</protein>
<dbReference type="InterPro" id="IPR008927">
    <property type="entry name" value="6-PGluconate_DH-like_C_sf"/>
</dbReference>
<dbReference type="InterPro" id="IPR037108">
    <property type="entry name" value="TM1727-like_C_sf"/>
</dbReference>
<feature type="compositionally biased region" description="Low complexity" evidence="1">
    <location>
        <begin position="241"/>
        <end position="265"/>
    </location>
</feature>
<dbReference type="RefSeq" id="WP_140035827.1">
    <property type="nucleotide sequence ID" value="NZ_CP041040.1"/>
</dbReference>
<dbReference type="Proteomes" id="UP000316125">
    <property type="component" value="Chromosome"/>
</dbReference>
<dbReference type="PANTHER" id="PTHR40459:SF1">
    <property type="entry name" value="CONSERVED HYPOTHETICAL ALANINE AND LEUCINE RICH PROTEIN"/>
    <property type="match status" value="1"/>
</dbReference>
<dbReference type="Gene3D" id="3.40.50.720">
    <property type="entry name" value="NAD(P)-binding Rossmann-like Domain"/>
    <property type="match status" value="1"/>
</dbReference>
<dbReference type="Gene3D" id="1.10.1040.20">
    <property type="entry name" value="ProC-like, C-terminal domain"/>
    <property type="match status" value="1"/>
</dbReference>
<evidence type="ECO:0000313" key="4">
    <source>
        <dbReference type="Proteomes" id="UP000316125"/>
    </source>
</evidence>
<evidence type="ECO:0000256" key="1">
    <source>
        <dbReference type="SAM" id="MobiDB-lite"/>
    </source>
</evidence>
<name>A0A4Y5YL45_9MICO</name>
<feature type="region of interest" description="Disordered" evidence="1">
    <location>
        <begin position="235"/>
        <end position="273"/>
    </location>
</feature>
<dbReference type="InterPro" id="IPR036291">
    <property type="entry name" value="NAD(P)-bd_dom_sf"/>
</dbReference>
<feature type="domain" description="DUF2520" evidence="2">
    <location>
        <begin position="111"/>
        <end position="230"/>
    </location>
</feature>
<dbReference type="AlphaFoldDB" id="A0A4Y5YL45"/>
<evidence type="ECO:0000259" key="2">
    <source>
        <dbReference type="Pfam" id="PF10728"/>
    </source>
</evidence>
<evidence type="ECO:0000313" key="3">
    <source>
        <dbReference type="EMBL" id="QDE33531.1"/>
    </source>
</evidence>
<proteinExistence type="predicted"/>